<dbReference type="AlphaFoldDB" id="A0A0A8LBS8"/>
<dbReference type="EMBL" id="CCBQ010000045">
    <property type="protein sequence ID" value="CDO95630.1"/>
    <property type="molecule type" value="Genomic_DNA"/>
</dbReference>
<dbReference type="Proteomes" id="UP000031516">
    <property type="component" value="Unassembled WGS sequence"/>
</dbReference>
<protein>
    <submittedName>
        <fullName evidence="2">WGS project CCBQ000000000 data, contig 00015</fullName>
    </submittedName>
</protein>
<keyword evidence="1" id="KW-0812">Transmembrane</keyword>
<evidence type="ECO:0000313" key="2">
    <source>
        <dbReference type="EMBL" id="CDO95630.1"/>
    </source>
</evidence>
<accession>A0A0A8LBS8</accession>
<keyword evidence="1" id="KW-0472">Membrane</keyword>
<name>A0A0A8LBS8_9SACH</name>
<reference evidence="2 3" key="1">
    <citation type="submission" date="2014-03" db="EMBL/GenBank/DDBJ databases">
        <title>The genome of Kluyveromyces dobzhanskii.</title>
        <authorList>
            <person name="Nystedt B."/>
            <person name="Astrom S."/>
        </authorList>
    </citation>
    <scope>NUCLEOTIDE SEQUENCE [LARGE SCALE GENOMIC DNA]</scope>
    <source>
        <strain evidence="2 3">CBS 2104</strain>
    </source>
</reference>
<comment type="caution">
    <text evidence="2">The sequence shown here is derived from an EMBL/GenBank/DDBJ whole genome shotgun (WGS) entry which is preliminary data.</text>
</comment>
<sequence>MLSYCLSENKATDVEFTPFKGAITGAVAISLAIASCLPDIFLQIHYRLHLMALQVNHETRYDVAANISRLFIYEDDELKLQYDIDSMKSLLWDDYQTKLVILINHGRNIKMYTIEKQSFSIEQELVVDVGYQIESFYTIWPLSTILIYDNLRAVLDIYNIDKRQDLGYITIDSENSLVHVSKDLSFQAIVVNYDNQLKTISRFCNSYEFDQPGQVVLQTSVQLPVGYYKYHVVRPGNDDQDNYPIFGIVMTTMGQDKSLVYLLASGASRPFKTRTVYYTNASYTINDKWLDPKTRCLYIKTNHELISIPLFQETTGTL</sequence>
<feature type="transmembrane region" description="Helical" evidence="1">
    <location>
        <begin position="22"/>
        <end position="42"/>
    </location>
</feature>
<gene>
    <name evidence="2" type="ORF">KLDO_g3864</name>
</gene>
<keyword evidence="3" id="KW-1185">Reference proteome</keyword>
<organism evidence="2 3">
    <name type="scientific">Kluyveromyces dobzhanskii CBS 2104</name>
    <dbReference type="NCBI Taxonomy" id="1427455"/>
    <lineage>
        <taxon>Eukaryota</taxon>
        <taxon>Fungi</taxon>
        <taxon>Dikarya</taxon>
        <taxon>Ascomycota</taxon>
        <taxon>Saccharomycotina</taxon>
        <taxon>Saccharomycetes</taxon>
        <taxon>Saccharomycetales</taxon>
        <taxon>Saccharomycetaceae</taxon>
        <taxon>Kluyveromyces</taxon>
    </lineage>
</organism>
<evidence type="ECO:0000313" key="3">
    <source>
        <dbReference type="Proteomes" id="UP000031516"/>
    </source>
</evidence>
<dbReference type="OrthoDB" id="4066293at2759"/>
<proteinExistence type="predicted"/>
<evidence type="ECO:0000256" key="1">
    <source>
        <dbReference type="SAM" id="Phobius"/>
    </source>
</evidence>
<keyword evidence="1" id="KW-1133">Transmembrane helix</keyword>